<name>I2BBW4_SHIBC</name>
<evidence type="ECO:0000256" key="1">
    <source>
        <dbReference type="ARBA" id="ARBA00023015"/>
    </source>
</evidence>
<dbReference type="OrthoDB" id="282744at2"/>
<reference evidence="5 6" key="1">
    <citation type="journal article" date="2012" name="J. Bacteriol.">
        <title>Complete genome sequence of the B12-producing Shimwellia blattae strain DSM 4481, isolated from a cockroach.</title>
        <authorList>
            <person name="Brzuszkiewicz E."/>
            <person name="Waschkowitz T."/>
            <person name="Wiezer A."/>
            <person name="Daniel R."/>
        </authorList>
    </citation>
    <scope>NUCLEOTIDE SEQUENCE [LARGE SCALE GENOMIC DNA]</scope>
    <source>
        <strain evidence="6">ATCC 29907 / DSM 4481 / JCM 1650 / NBRC 105725 / CDC 9005-74</strain>
    </source>
</reference>
<dbReference type="PROSITE" id="PS00041">
    <property type="entry name" value="HTH_ARAC_FAMILY_1"/>
    <property type="match status" value="1"/>
</dbReference>
<evidence type="ECO:0000256" key="2">
    <source>
        <dbReference type="ARBA" id="ARBA00023125"/>
    </source>
</evidence>
<accession>K6VIQ4</accession>
<dbReference type="InterPro" id="IPR018062">
    <property type="entry name" value="HTH_AraC-typ_CS"/>
</dbReference>
<dbReference type="STRING" id="630626.EBL_c29480"/>
<evidence type="ECO:0000256" key="3">
    <source>
        <dbReference type="ARBA" id="ARBA00023163"/>
    </source>
</evidence>
<dbReference type="PANTHER" id="PTHR47504">
    <property type="entry name" value="RIGHT ORIGIN-BINDING PROTEIN"/>
    <property type="match status" value="1"/>
</dbReference>
<dbReference type="PANTHER" id="PTHR47504:SF5">
    <property type="entry name" value="RIGHT ORIGIN-BINDING PROTEIN"/>
    <property type="match status" value="1"/>
</dbReference>
<accession>I2BBW4</accession>
<evidence type="ECO:0000259" key="4">
    <source>
        <dbReference type="PROSITE" id="PS01124"/>
    </source>
</evidence>
<dbReference type="RefSeq" id="WP_002443024.1">
    <property type="nucleotide sequence ID" value="NC_017910.1"/>
</dbReference>
<dbReference type="GO" id="GO:0043565">
    <property type="term" value="F:sequence-specific DNA binding"/>
    <property type="evidence" value="ECO:0007669"/>
    <property type="project" value="InterPro"/>
</dbReference>
<dbReference type="PROSITE" id="PS01124">
    <property type="entry name" value="HTH_ARAC_FAMILY_2"/>
    <property type="match status" value="1"/>
</dbReference>
<sequence length="135" mass="15773">MKRDSFTNGVIDQTLHWIDENIHERVTLDDLARKTGYSKWHFQRLFYARMSITAASYIRNAKLMRSVIDLKFSDRNIISIAEKYGFSSQQSYTRTFKHVMKCTPSLCRTRCDSSLTDMAPGDVCKACRQMFSHDE</sequence>
<dbReference type="InterPro" id="IPR050959">
    <property type="entry name" value="MarA-like"/>
</dbReference>
<proteinExistence type="predicted"/>
<dbReference type="SMART" id="SM00342">
    <property type="entry name" value="HTH_ARAC"/>
    <property type="match status" value="1"/>
</dbReference>
<keyword evidence="3" id="KW-0804">Transcription</keyword>
<organism evidence="5 6">
    <name type="scientific">Shimwellia blattae (strain ATCC 29907 / DSM 4481 / JCM 1650 / NBRC 105725 / CDC 9005-74)</name>
    <name type="common">Escherichia blattae</name>
    <dbReference type="NCBI Taxonomy" id="630626"/>
    <lineage>
        <taxon>Bacteria</taxon>
        <taxon>Pseudomonadati</taxon>
        <taxon>Pseudomonadota</taxon>
        <taxon>Gammaproteobacteria</taxon>
        <taxon>Enterobacterales</taxon>
        <taxon>Enterobacteriaceae</taxon>
        <taxon>Shimwellia</taxon>
    </lineage>
</organism>
<dbReference type="GO" id="GO:0003700">
    <property type="term" value="F:DNA-binding transcription factor activity"/>
    <property type="evidence" value="ECO:0007669"/>
    <property type="project" value="InterPro"/>
</dbReference>
<protein>
    <submittedName>
        <fullName evidence="5">Putative transcriptional regulator</fullName>
    </submittedName>
</protein>
<dbReference type="InterPro" id="IPR018060">
    <property type="entry name" value="HTH_AraC"/>
</dbReference>
<dbReference type="eggNOG" id="COG2207">
    <property type="taxonomic scope" value="Bacteria"/>
</dbReference>
<dbReference type="Proteomes" id="UP000001955">
    <property type="component" value="Chromosome"/>
</dbReference>
<evidence type="ECO:0000313" key="5">
    <source>
        <dbReference type="EMBL" id="AFJ48018.1"/>
    </source>
</evidence>
<evidence type="ECO:0000313" key="6">
    <source>
        <dbReference type="Proteomes" id="UP000001955"/>
    </source>
</evidence>
<dbReference type="AlphaFoldDB" id="I2BBW4"/>
<dbReference type="Pfam" id="PF12833">
    <property type="entry name" value="HTH_18"/>
    <property type="match status" value="1"/>
</dbReference>
<gene>
    <name evidence="5" type="ordered locus">EBL_c29480</name>
</gene>
<keyword evidence="2" id="KW-0238">DNA-binding</keyword>
<dbReference type="Gene3D" id="1.10.10.60">
    <property type="entry name" value="Homeodomain-like"/>
    <property type="match status" value="2"/>
</dbReference>
<dbReference type="InterPro" id="IPR009057">
    <property type="entry name" value="Homeodomain-like_sf"/>
</dbReference>
<dbReference type="SUPFAM" id="SSF46689">
    <property type="entry name" value="Homeodomain-like"/>
    <property type="match status" value="2"/>
</dbReference>
<dbReference type="KEGG" id="ebt:EBL_c29480"/>
<keyword evidence="6" id="KW-1185">Reference proteome</keyword>
<keyword evidence="1" id="KW-0805">Transcription regulation</keyword>
<dbReference type="EMBL" id="CP001560">
    <property type="protein sequence ID" value="AFJ48018.1"/>
    <property type="molecule type" value="Genomic_DNA"/>
</dbReference>
<dbReference type="HOGENOM" id="CLU_000445_81_14_6"/>
<feature type="domain" description="HTH araC/xylS-type" evidence="4">
    <location>
        <begin position="12"/>
        <end position="110"/>
    </location>
</feature>